<evidence type="ECO:0000256" key="5">
    <source>
        <dbReference type="ARBA" id="ARBA00073308"/>
    </source>
</evidence>
<reference evidence="13 14" key="1">
    <citation type="submission" date="2019-11" db="EMBL/GenBank/DDBJ databases">
        <title>Whole genome sequencing identifies a novel species of the genus Arsenicicoccus isolated from human blood.</title>
        <authorList>
            <person name="Jeong J.H."/>
            <person name="Kweon O.J."/>
            <person name="Kim H.R."/>
            <person name="Kim T.-H."/>
            <person name="Ha S.-M."/>
            <person name="Lee M.-K."/>
        </authorList>
    </citation>
    <scope>NUCLEOTIDE SEQUENCE [LARGE SCALE GENOMIC DNA]</scope>
    <source>
        <strain evidence="13 14">MKL-02</strain>
    </source>
</reference>
<dbReference type="Pfam" id="PF03949">
    <property type="entry name" value="Malic_M"/>
    <property type="match status" value="1"/>
</dbReference>
<feature type="domain" description="Malic enzyme N-terminal" evidence="12">
    <location>
        <begin position="87"/>
        <end position="269"/>
    </location>
</feature>
<dbReference type="PRINTS" id="PR00072">
    <property type="entry name" value="MALOXRDTASE"/>
</dbReference>
<feature type="domain" description="Malic enzyme NAD-binding" evidence="11">
    <location>
        <begin position="279"/>
        <end position="540"/>
    </location>
</feature>
<dbReference type="GO" id="GO:0016616">
    <property type="term" value="F:oxidoreductase activity, acting on the CH-OH group of donors, NAD or NADP as acceptor"/>
    <property type="evidence" value="ECO:0007669"/>
    <property type="project" value="InterPro"/>
</dbReference>
<keyword evidence="13" id="KW-0560">Oxidoreductase</keyword>
<dbReference type="GO" id="GO:0004470">
    <property type="term" value="F:malic enzyme activity"/>
    <property type="evidence" value="ECO:0007669"/>
    <property type="project" value="InterPro"/>
</dbReference>
<evidence type="ECO:0000256" key="9">
    <source>
        <dbReference type="PIRSR" id="PIRSR000106-3"/>
    </source>
</evidence>
<evidence type="ECO:0000256" key="10">
    <source>
        <dbReference type="RuleBase" id="RU003427"/>
    </source>
</evidence>
<keyword evidence="4" id="KW-0520">NAD</keyword>
<dbReference type="PROSITE" id="PS00331">
    <property type="entry name" value="MALIC_ENZYMES"/>
    <property type="match status" value="1"/>
</dbReference>
<dbReference type="InterPro" id="IPR037062">
    <property type="entry name" value="Malic_N_dom_sf"/>
</dbReference>
<evidence type="ECO:0000256" key="4">
    <source>
        <dbReference type="ARBA" id="ARBA00023027"/>
    </source>
</evidence>
<comment type="caution">
    <text evidence="13">The sequence shown here is derived from an EMBL/GenBank/DDBJ whole genome shotgun (WGS) entry which is preliminary data.</text>
</comment>
<dbReference type="InterPro" id="IPR012302">
    <property type="entry name" value="Malic_NAD-bd"/>
</dbReference>
<dbReference type="GO" id="GO:0051287">
    <property type="term" value="F:NAD binding"/>
    <property type="evidence" value="ECO:0007669"/>
    <property type="project" value="InterPro"/>
</dbReference>
<dbReference type="AlphaFoldDB" id="A0A6I3IUA0"/>
<sequence length="571" mass="62291">MSSRPFEFESTPTGTKVRVRVRGNDVLAIPLINRGTAFTKAQRDSLRLNGLMPSGIVSIEGQISRVYQQFLEQPDALSKNVYLSAMRDRNEVLFYRLLAEHLEEMLPIVYTPTIGEAIQRYSHWYSRPRGVFLSIDDPDGIENAFLNYGLEPEDVDLVVATDSEGILGIGDQGVGGVQIAIGKLSVYTAAAGIHPRRAIPVVLDVGTDNLALLNDELYLGVRHARVRGERYDAFIDTFVEVTTRLYPKAMLHWEDFGASNAHRILDRYRNDICTFNDDVQGTAAVVAAAALAGVKATGERMSDQRIVVHGAGTAGVGIANLLRDIMIREGSSPEEANARFWCLGSRGLITEALGDRVRPFQKPYARTDADVQGWRLDVEGRIGLADVVRNTHPTILIGTSGQPGTFTEAIVRDMAAHTRNPIIMPLSNPTSLSEGVPERIVDWTHGKAMIATGSPFAPVTFHQRTYEIAQANNALVFPGLGLGVAVCGASRVSDGMIAAASEAIAGISQVTRPEMPLLPSIRQLRYVSATVALAVVRAAQEEGLATVEVDEPVQAVYQRMWHPVYPDLEVV</sequence>
<feature type="active site" description="Proton donor" evidence="7">
    <location>
        <position position="110"/>
    </location>
</feature>
<dbReference type="Gene3D" id="3.40.50.720">
    <property type="entry name" value="NAD(P)-binding Rossmann-like Domain"/>
    <property type="match status" value="1"/>
</dbReference>
<dbReference type="SMART" id="SM00919">
    <property type="entry name" value="Malic_M"/>
    <property type="match status" value="1"/>
</dbReference>
<dbReference type="InterPro" id="IPR015884">
    <property type="entry name" value="Malic_enzyme_CS"/>
</dbReference>
<organism evidence="13 14">
    <name type="scientific">Arsenicicoccus cauae</name>
    <dbReference type="NCBI Taxonomy" id="2663847"/>
    <lineage>
        <taxon>Bacteria</taxon>
        <taxon>Bacillati</taxon>
        <taxon>Actinomycetota</taxon>
        <taxon>Actinomycetes</taxon>
        <taxon>Micrococcales</taxon>
        <taxon>Intrasporangiaceae</taxon>
        <taxon>Arsenicicoccus</taxon>
    </lineage>
</organism>
<comment type="similarity">
    <text evidence="2 10">Belongs to the malic enzymes family.</text>
</comment>
<comment type="cofactor">
    <cofactor evidence="9">
        <name>Mg(2+)</name>
        <dbReference type="ChEBI" id="CHEBI:18420"/>
    </cofactor>
    <cofactor evidence="9">
        <name>Mn(2+)</name>
        <dbReference type="ChEBI" id="CHEBI:29035"/>
    </cofactor>
    <text evidence="9">Divalent metal cations. Prefers magnesium or manganese.</text>
</comment>
<dbReference type="PANTHER" id="PTHR23406">
    <property type="entry name" value="MALIC ENZYME-RELATED"/>
    <property type="match status" value="1"/>
</dbReference>
<evidence type="ECO:0000256" key="1">
    <source>
        <dbReference type="ARBA" id="ARBA00001936"/>
    </source>
</evidence>
<evidence type="ECO:0000256" key="6">
    <source>
        <dbReference type="ARBA" id="ARBA00082317"/>
    </source>
</evidence>
<accession>A0A6I3IUA0</accession>
<proteinExistence type="inferred from homology"/>
<dbReference type="Proteomes" id="UP000431092">
    <property type="component" value="Unassembled WGS sequence"/>
</dbReference>
<evidence type="ECO:0000256" key="3">
    <source>
        <dbReference type="ARBA" id="ARBA00022723"/>
    </source>
</evidence>
<feature type="binding site" evidence="9">
    <location>
        <position position="255"/>
    </location>
    <ligand>
        <name>a divalent metal cation</name>
        <dbReference type="ChEBI" id="CHEBI:60240"/>
    </ligand>
</feature>
<dbReference type="PIRSF" id="PIRSF000106">
    <property type="entry name" value="ME"/>
    <property type="match status" value="1"/>
</dbReference>
<dbReference type="InterPro" id="IPR012301">
    <property type="entry name" value="Malic_N_dom"/>
</dbReference>
<dbReference type="EMBL" id="WLVL01000002">
    <property type="protein sequence ID" value="MTB70396.1"/>
    <property type="molecule type" value="Genomic_DNA"/>
</dbReference>
<evidence type="ECO:0000256" key="8">
    <source>
        <dbReference type="PIRSR" id="PIRSR000106-2"/>
    </source>
</evidence>
<dbReference type="Pfam" id="PF00390">
    <property type="entry name" value="malic"/>
    <property type="match status" value="1"/>
</dbReference>
<feature type="binding site" evidence="9">
    <location>
        <position position="278"/>
    </location>
    <ligand>
        <name>a divalent metal cation</name>
        <dbReference type="ChEBI" id="CHEBI:60240"/>
    </ligand>
</feature>
<gene>
    <name evidence="13" type="primary">maeA</name>
    <name evidence="13" type="ORF">GGG17_00050</name>
</gene>
<comment type="cofactor">
    <cofactor evidence="1">
        <name>Mn(2+)</name>
        <dbReference type="ChEBI" id="CHEBI:29035"/>
    </cofactor>
</comment>
<feature type="binding site" evidence="8">
    <location>
        <position position="472"/>
    </location>
    <ligand>
        <name>(S)-malate</name>
        <dbReference type="ChEBI" id="CHEBI:15589"/>
    </ligand>
</feature>
<dbReference type="FunFam" id="3.40.50.10380:FF:000001">
    <property type="entry name" value="NAD-dependent malic enzyme"/>
    <property type="match status" value="1"/>
</dbReference>
<feature type="binding site" evidence="9">
    <location>
        <position position="254"/>
    </location>
    <ligand>
        <name>a divalent metal cation</name>
        <dbReference type="ChEBI" id="CHEBI:60240"/>
    </ligand>
</feature>
<dbReference type="Gene3D" id="3.40.50.10380">
    <property type="entry name" value="Malic enzyme, N-terminal domain"/>
    <property type="match status" value="1"/>
</dbReference>
<dbReference type="InterPro" id="IPR001891">
    <property type="entry name" value="Malic_OxRdtase"/>
</dbReference>
<evidence type="ECO:0000313" key="13">
    <source>
        <dbReference type="EMBL" id="MTB70396.1"/>
    </source>
</evidence>
<evidence type="ECO:0000259" key="12">
    <source>
        <dbReference type="SMART" id="SM01274"/>
    </source>
</evidence>
<dbReference type="SUPFAM" id="SSF51735">
    <property type="entry name" value="NAD(P)-binding Rossmann-fold domains"/>
    <property type="match status" value="1"/>
</dbReference>
<dbReference type="NCBIfam" id="NF010052">
    <property type="entry name" value="PRK13529.1"/>
    <property type="match status" value="1"/>
</dbReference>
<dbReference type="InterPro" id="IPR036291">
    <property type="entry name" value="NAD(P)-bd_dom_sf"/>
</dbReference>
<dbReference type="RefSeq" id="WP_154591794.1">
    <property type="nucleotide sequence ID" value="NZ_CP171001.1"/>
</dbReference>
<evidence type="ECO:0000259" key="11">
    <source>
        <dbReference type="SMART" id="SM00919"/>
    </source>
</evidence>
<dbReference type="GO" id="GO:0046872">
    <property type="term" value="F:metal ion binding"/>
    <property type="evidence" value="ECO:0007669"/>
    <property type="project" value="UniProtKB-KW"/>
</dbReference>
<dbReference type="PANTHER" id="PTHR23406:SF34">
    <property type="entry name" value="NAD-DEPENDENT MALIC ENZYME, MITOCHONDRIAL"/>
    <property type="match status" value="1"/>
</dbReference>
<dbReference type="InterPro" id="IPR046346">
    <property type="entry name" value="Aminoacid_DH-like_N_sf"/>
</dbReference>
<dbReference type="GO" id="GO:0006108">
    <property type="term" value="P:malate metabolic process"/>
    <property type="evidence" value="ECO:0007669"/>
    <property type="project" value="TreeGrafter"/>
</dbReference>
<evidence type="ECO:0000256" key="2">
    <source>
        <dbReference type="ARBA" id="ARBA00008785"/>
    </source>
</evidence>
<dbReference type="GO" id="GO:0005829">
    <property type="term" value="C:cytosol"/>
    <property type="evidence" value="ECO:0007669"/>
    <property type="project" value="TreeGrafter"/>
</dbReference>
<evidence type="ECO:0000256" key="7">
    <source>
        <dbReference type="PIRSR" id="PIRSR000106-1"/>
    </source>
</evidence>
<dbReference type="SUPFAM" id="SSF53223">
    <property type="entry name" value="Aminoacid dehydrogenase-like, N-terminal domain"/>
    <property type="match status" value="1"/>
</dbReference>
<feature type="active site" description="Proton acceptor" evidence="7">
    <location>
        <position position="183"/>
    </location>
</feature>
<protein>
    <recommendedName>
        <fullName evidence="5">Putative malate oxidoreductase [NAD]</fullName>
    </recommendedName>
    <alternativeName>
        <fullName evidence="6">Malic enzyme</fullName>
    </alternativeName>
</protein>
<name>A0A6I3IUA0_9MICO</name>
<dbReference type="SMART" id="SM01274">
    <property type="entry name" value="malic"/>
    <property type="match status" value="1"/>
</dbReference>
<feature type="binding site" evidence="8">
    <location>
        <position position="428"/>
    </location>
    <ligand>
        <name>(S)-malate</name>
        <dbReference type="ChEBI" id="CHEBI:15589"/>
    </ligand>
</feature>
<keyword evidence="14" id="KW-1185">Reference proteome</keyword>
<evidence type="ECO:0000313" key="14">
    <source>
        <dbReference type="Proteomes" id="UP000431092"/>
    </source>
</evidence>
<keyword evidence="3 9" id="KW-0479">Metal-binding</keyword>